<dbReference type="NCBIfam" id="TIGR01272">
    <property type="entry name" value="gluP"/>
    <property type="match status" value="1"/>
</dbReference>
<evidence type="ECO:0000256" key="4">
    <source>
        <dbReference type="ARBA" id="ARBA00022475"/>
    </source>
</evidence>
<dbReference type="GO" id="GO:0005354">
    <property type="term" value="F:galactose transmembrane transporter activity"/>
    <property type="evidence" value="ECO:0007669"/>
    <property type="project" value="InterPro"/>
</dbReference>
<evidence type="ECO:0000256" key="7">
    <source>
        <dbReference type="ARBA" id="ARBA00023136"/>
    </source>
</evidence>
<dbReference type="InterPro" id="IPR050375">
    <property type="entry name" value="MFS_TsgA-like"/>
</dbReference>
<dbReference type="AlphaFoldDB" id="A0A7W4PNI7"/>
<evidence type="ECO:0000256" key="6">
    <source>
        <dbReference type="ARBA" id="ARBA00022989"/>
    </source>
</evidence>
<organism evidence="9 10">
    <name type="scientific">Gluconacetobacter tumulisoli</name>
    <dbReference type="NCBI Taxonomy" id="1286189"/>
    <lineage>
        <taxon>Bacteria</taxon>
        <taxon>Pseudomonadati</taxon>
        <taxon>Pseudomonadota</taxon>
        <taxon>Alphaproteobacteria</taxon>
        <taxon>Acetobacterales</taxon>
        <taxon>Acetobacteraceae</taxon>
        <taxon>Gluconacetobacter</taxon>
    </lineage>
</organism>
<dbReference type="RefSeq" id="WP_182955343.1">
    <property type="nucleotide sequence ID" value="NZ_JABEQM010000003.1"/>
</dbReference>
<proteinExistence type="inferred from homology"/>
<evidence type="ECO:0000313" key="9">
    <source>
        <dbReference type="EMBL" id="MBB2200921.1"/>
    </source>
</evidence>
<comment type="function">
    <text evidence="1">Intake of glucose and galactose.</text>
</comment>
<dbReference type="EMBL" id="JABEQM010000003">
    <property type="protein sequence ID" value="MBB2200921.1"/>
    <property type="molecule type" value="Genomic_DNA"/>
</dbReference>
<evidence type="ECO:0000256" key="5">
    <source>
        <dbReference type="ARBA" id="ARBA00022692"/>
    </source>
</evidence>
<keyword evidence="4" id="KW-1003">Cell membrane</keyword>
<evidence type="ECO:0000313" key="10">
    <source>
        <dbReference type="Proteomes" id="UP000578030"/>
    </source>
</evidence>
<feature type="transmembrane region" description="Helical" evidence="8">
    <location>
        <begin position="109"/>
        <end position="132"/>
    </location>
</feature>
<dbReference type="GO" id="GO:0055056">
    <property type="term" value="F:D-glucose transmembrane transporter activity"/>
    <property type="evidence" value="ECO:0007669"/>
    <property type="project" value="InterPro"/>
</dbReference>
<evidence type="ECO:0000256" key="1">
    <source>
        <dbReference type="ARBA" id="ARBA00003321"/>
    </source>
</evidence>
<dbReference type="SUPFAM" id="SSF103473">
    <property type="entry name" value="MFS general substrate transporter"/>
    <property type="match status" value="1"/>
</dbReference>
<dbReference type="Pfam" id="PF07690">
    <property type="entry name" value="MFS_1"/>
    <property type="match status" value="1"/>
</dbReference>
<comment type="caution">
    <text evidence="9">The sequence shown here is derived from an EMBL/GenBank/DDBJ whole genome shotgun (WGS) entry which is preliminary data.</text>
</comment>
<dbReference type="InterPro" id="IPR005964">
    <property type="entry name" value="Glc/Gal_transptr_bac"/>
</dbReference>
<dbReference type="GO" id="GO:1904659">
    <property type="term" value="P:D-glucose transmembrane transport"/>
    <property type="evidence" value="ECO:0007669"/>
    <property type="project" value="InterPro"/>
</dbReference>
<dbReference type="InterPro" id="IPR036259">
    <property type="entry name" value="MFS_trans_sf"/>
</dbReference>
<keyword evidence="10" id="KW-1185">Reference proteome</keyword>
<evidence type="ECO:0000256" key="8">
    <source>
        <dbReference type="SAM" id="Phobius"/>
    </source>
</evidence>
<feature type="transmembrane region" description="Helical" evidence="8">
    <location>
        <begin position="53"/>
        <end position="75"/>
    </location>
</feature>
<evidence type="ECO:0000256" key="2">
    <source>
        <dbReference type="ARBA" id="ARBA00004429"/>
    </source>
</evidence>
<sequence>MPARFKSPAGPYGWLPIVMLGSLFFMIGFVTWLNGPLISFVQVAFDISDVSAFLIPLVFYLSYFLFPVPASFITARTGLKKGLALALVVMAAGVALFGQFISLRWYPGALGGLVVLGAGLSLLQITINPYVSVLGPIENAAQRIAIMGVCNKFAGIVAPIALAVLVMRDIGGVANRIRATTDPIARDRILDGFTHAVYLPYLGMALVLLLASAWVLRSSLPDIDLEATAAAGTTAGAPLSASCQAAPPRARLLFGVLGMFLYVGVEVMAGDAIGTYGRGFGLPLDTTKFFTALTLAAMMVGYVGGLLFVPRLLSQERCLVVSAATGIVLTVCAFLTSGYASVACVALLGLANAMILPTLFPISIRGMGNATGRASAYLVMAFSGGAVLPQIFVALKQFHDFQAVFAGIMIPAYLYILLFGLHVLKDHGARQAMAPLVPQ</sequence>
<comment type="subcellular location">
    <subcellularLocation>
        <location evidence="2">Cell inner membrane</location>
        <topology evidence="2">Multi-pass membrane protein</topology>
    </subcellularLocation>
</comment>
<dbReference type="GO" id="GO:0005886">
    <property type="term" value="C:plasma membrane"/>
    <property type="evidence" value="ECO:0007669"/>
    <property type="project" value="UniProtKB-SubCell"/>
</dbReference>
<feature type="transmembrane region" description="Helical" evidence="8">
    <location>
        <begin position="401"/>
        <end position="424"/>
    </location>
</feature>
<feature type="transmembrane region" description="Helical" evidence="8">
    <location>
        <begin position="198"/>
        <end position="216"/>
    </location>
</feature>
<comment type="similarity">
    <text evidence="3">Belongs to the major facilitator superfamily. FHS transporter (TC 2.A.1.7) family.</text>
</comment>
<dbReference type="InterPro" id="IPR011701">
    <property type="entry name" value="MFS"/>
</dbReference>
<feature type="transmembrane region" description="Helical" evidence="8">
    <location>
        <begin position="12"/>
        <end position="33"/>
    </location>
</feature>
<protein>
    <submittedName>
        <fullName evidence="9">Glucose/galactose MFS transporter</fullName>
    </submittedName>
</protein>
<feature type="transmembrane region" description="Helical" evidence="8">
    <location>
        <begin position="376"/>
        <end position="395"/>
    </location>
</feature>
<accession>A0A7W4PNI7</accession>
<feature type="transmembrane region" description="Helical" evidence="8">
    <location>
        <begin position="345"/>
        <end position="364"/>
    </location>
</feature>
<dbReference type="PANTHER" id="PTHR43702">
    <property type="entry name" value="L-FUCOSE-PROTON SYMPORTER"/>
    <property type="match status" value="1"/>
</dbReference>
<feature type="transmembrane region" description="Helical" evidence="8">
    <location>
        <begin position="82"/>
        <end position="103"/>
    </location>
</feature>
<keyword evidence="7 8" id="KW-0472">Membrane</keyword>
<dbReference type="Proteomes" id="UP000578030">
    <property type="component" value="Unassembled WGS sequence"/>
</dbReference>
<feature type="transmembrane region" description="Helical" evidence="8">
    <location>
        <begin position="144"/>
        <end position="166"/>
    </location>
</feature>
<feature type="transmembrane region" description="Helical" evidence="8">
    <location>
        <begin position="318"/>
        <end position="339"/>
    </location>
</feature>
<reference evidence="9 10" key="1">
    <citation type="submission" date="2020-04" db="EMBL/GenBank/DDBJ databases">
        <title>Description of novel Gluconacetobacter.</title>
        <authorList>
            <person name="Sombolestani A."/>
        </authorList>
    </citation>
    <scope>NUCLEOTIDE SEQUENCE [LARGE SCALE GENOMIC DNA]</scope>
    <source>
        <strain evidence="9 10">LMG 27802</strain>
    </source>
</reference>
<feature type="transmembrane region" description="Helical" evidence="8">
    <location>
        <begin position="289"/>
        <end position="309"/>
    </location>
</feature>
<gene>
    <name evidence="9" type="primary">gluP</name>
    <name evidence="9" type="ORF">HLH28_04900</name>
</gene>
<dbReference type="Gene3D" id="1.20.1250.20">
    <property type="entry name" value="MFS general substrate transporter like domains"/>
    <property type="match status" value="2"/>
</dbReference>
<keyword evidence="5 8" id="KW-0812">Transmembrane</keyword>
<feature type="transmembrane region" description="Helical" evidence="8">
    <location>
        <begin position="252"/>
        <end position="269"/>
    </location>
</feature>
<name>A0A7W4PNI7_9PROT</name>
<keyword evidence="6 8" id="KW-1133">Transmembrane helix</keyword>
<dbReference type="PANTHER" id="PTHR43702:SF12">
    <property type="entry name" value="N-ACETYL GLUCOSAMINE TRANSPORTER NAGP"/>
    <property type="match status" value="1"/>
</dbReference>
<evidence type="ECO:0000256" key="3">
    <source>
        <dbReference type="ARBA" id="ARBA00009120"/>
    </source>
</evidence>